<evidence type="ECO:0000259" key="8">
    <source>
        <dbReference type="PROSITE" id="PS50003"/>
    </source>
</evidence>
<keyword evidence="11" id="KW-1185">Reference proteome</keyword>
<dbReference type="GO" id="GO:0005737">
    <property type="term" value="C:cytoplasm"/>
    <property type="evidence" value="ECO:0007669"/>
    <property type="project" value="UniProtKB-SubCell"/>
</dbReference>
<dbReference type="CDD" id="cd20815">
    <property type="entry name" value="C1_p190RhoGEF-like"/>
    <property type="match status" value="1"/>
</dbReference>
<keyword evidence="4" id="KW-0863">Zinc-finger</keyword>
<evidence type="ECO:0000256" key="3">
    <source>
        <dbReference type="ARBA" id="ARBA00022553"/>
    </source>
</evidence>
<feature type="domain" description="DH" evidence="9">
    <location>
        <begin position="539"/>
        <end position="727"/>
    </location>
</feature>
<dbReference type="SMART" id="SM00325">
    <property type="entry name" value="RhoGEF"/>
    <property type="match status" value="1"/>
</dbReference>
<evidence type="ECO:0000256" key="2">
    <source>
        <dbReference type="ARBA" id="ARBA00022490"/>
    </source>
</evidence>
<dbReference type="Gene3D" id="1.20.900.10">
    <property type="entry name" value="Dbl homology (DH) domain"/>
    <property type="match status" value="1"/>
</dbReference>
<dbReference type="InterPro" id="IPR046349">
    <property type="entry name" value="C1-like_sf"/>
</dbReference>
<dbReference type="SUPFAM" id="SSF57889">
    <property type="entry name" value="Cysteine-rich domain"/>
    <property type="match status" value="1"/>
</dbReference>
<dbReference type="Gene3D" id="2.30.29.30">
    <property type="entry name" value="Pleckstrin-homology domain (PH domain)/Phosphotyrosine-binding domain (PTB)"/>
    <property type="match status" value="1"/>
</dbReference>
<keyword evidence="2" id="KW-0963">Cytoplasm</keyword>
<dbReference type="PANTHER" id="PTHR13944:SF21">
    <property type="entry name" value="CYSTS, ISOFORM C"/>
    <property type="match status" value="1"/>
</dbReference>
<accession>A0A8J6HGL6</accession>
<name>A0A8J6HGL6_TENMO</name>
<keyword evidence="4" id="KW-0862">Zinc</keyword>
<evidence type="ECO:0000313" key="10">
    <source>
        <dbReference type="EMBL" id="KAH0814321.1"/>
    </source>
</evidence>
<comment type="subcellular location">
    <subcellularLocation>
        <location evidence="1">Cytoplasm</location>
    </subcellularLocation>
</comment>
<dbReference type="InterPro" id="IPR051632">
    <property type="entry name" value="Rho_GEF"/>
</dbReference>
<keyword evidence="3" id="KW-0597">Phosphoprotein</keyword>
<dbReference type="GO" id="GO:0008270">
    <property type="term" value="F:zinc ion binding"/>
    <property type="evidence" value="ECO:0007669"/>
    <property type="project" value="UniProtKB-KW"/>
</dbReference>
<dbReference type="SUPFAM" id="SSF50729">
    <property type="entry name" value="PH domain-like"/>
    <property type="match status" value="1"/>
</dbReference>
<dbReference type="EMBL" id="JABDTM020024400">
    <property type="protein sequence ID" value="KAH0814321.1"/>
    <property type="molecule type" value="Genomic_DNA"/>
</dbReference>
<reference evidence="10" key="2">
    <citation type="submission" date="2021-08" db="EMBL/GenBank/DDBJ databases">
        <authorList>
            <person name="Eriksson T."/>
        </authorList>
    </citation>
    <scope>NUCLEOTIDE SEQUENCE</scope>
    <source>
        <strain evidence="10">Stoneville</strain>
        <tissue evidence="10">Whole head</tissue>
    </source>
</reference>
<sequence length="1322" mass="148160">MPRRLLKVGTKLLILTCFQTFIEANGETTHKDEHHHKVNSICAFLLYILANECGHSAGDPDSDEDVITNYHIPSLDMLPRPGPLPTISVTPHSPASKIYPVLEDSLQQVRELHESVQHMRNVTVQDTYSANCRDLTFALNPVLSQTARLSASCPALNEAIADLDLLGGSLGSSPLHQPPSRKGSGAQEWLCQPETHRRRSWTALEDLTAKDKMKNCRQRSISLSSMESEADESSFIDNVDGTSVRLLGPDAPIVARHRTTRGTGGATSTHSLNEADLQNDFKKIKAKRDAEQRLLPQRLPLQKSISTPSIIAVRDLAPEPILAGAQPTLPMGRPSGTESETEEEGSRLNQARYPLPTHLQYVSYDGHSEKRRKRGSLFFRKKKDKSKKITHQWVSACYGSSQICDVCSKQLSNKPALYCELRHMYVHLEGVANLLPVTRPSPRRNQLCYSPWRRVATKLGVNQILCDDKDSDSQHGHHDATSFPDDVPLVPLEFLSDSPVTAADLCIDVNLGLHETEPDSWTPHVGKEIARKLKEKEVKRQEHIYEFILTEKHHCMTLLVMQKIFVDGLQKYFQLGPSLERMFPRLADLTELHLALLSRLRQRQKESPVVSTIADILLEQFSNHNAVKLKSAYGEFCSRHRDAVEIYKYYLQNDARFEQFVRHCQTNPLLKKKGIPECILFITQRLTKYPLLIEPLIKTSKENKPEQDTLQKALALVKEILVEVDAQVAEKEKEDRKLEIYHRIDAKSYTVHREHKFKKSDILQGNRSLKFEGVAMLMQGRGKMQIVLVIVLSDVLFFLQENSHKYSFFTPDNKAISLQKLLVREKAGQDSRGIYLISSNPADPEMFELKVHKPKDKQIWIHAIREAVQSCPEDDEDNLILSGEEKQSLINARQMQIKHLVGLLRQKDIEQALLLEEKMSLQLKLLTAAGIDPPSPPSYRHLVSETVDTQHMWKEVLTAVQEVSHLVSSLYTTGTNLSRSVSSAGEHQSETYVSPLLPKRAETFGGFDNSNQLLGKKIQSSGGTPVGTPDLENFKPGDCRLFERLPYRNCVITGASGVNGNVVNPKQPQQSIAPPDAPALLSLGREQQYTAIQLSHYVYTLLCIISQLMTTNESYQAQISSLKGGGDGARQYRHNQQLEELRNLQDKLSGEKAAWAATRDQEAKDLEEKRAELLKLQAYTQAKSQLPMNLISTTNQEKVSSVPVKQQIPLKLASRLSSGAAVATGAGGPTQMLPLKLSQDEKIRRTSTSGYQRLSPPSGETTPTMTHSHSRTGSSPAMMQASSPGPTHQHTPTNAKAARTHTYPKIQDKFKQSSGDEEVIYF</sequence>
<dbReference type="PROSITE" id="PS50010">
    <property type="entry name" value="DH_2"/>
    <property type="match status" value="1"/>
</dbReference>
<organism evidence="10 11">
    <name type="scientific">Tenebrio molitor</name>
    <name type="common">Yellow mealworm beetle</name>
    <dbReference type="NCBI Taxonomy" id="7067"/>
    <lineage>
        <taxon>Eukaryota</taxon>
        <taxon>Metazoa</taxon>
        <taxon>Ecdysozoa</taxon>
        <taxon>Arthropoda</taxon>
        <taxon>Hexapoda</taxon>
        <taxon>Insecta</taxon>
        <taxon>Pterygota</taxon>
        <taxon>Neoptera</taxon>
        <taxon>Endopterygota</taxon>
        <taxon>Coleoptera</taxon>
        <taxon>Polyphaga</taxon>
        <taxon>Cucujiformia</taxon>
        <taxon>Tenebrionidae</taxon>
        <taxon>Tenebrio</taxon>
    </lineage>
</organism>
<feature type="domain" description="PH" evidence="8">
    <location>
        <begin position="768"/>
        <end position="869"/>
    </location>
</feature>
<dbReference type="PANTHER" id="PTHR13944">
    <property type="entry name" value="AGAP007712-PA"/>
    <property type="match status" value="1"/>
</dbReference>
<evidence type="ECO:0000259" key="9">
    <source>
        <dbReference type="PROSITE" id="PS50010"/>
    </source>
</evidence>
<evidence type="ECO:0000313" key="11">
    <source>
        <dbReference type="Proteomes" id="UP000719412"/>
    </source>
</evidence>
<dbReference type="CDD" id="cd15789">
    <property type="entry name" value="PH_ARHGEF2_18_like"/>
    <property type="match status" value="1"/>
</dbReference>
<evidence type="ECO:0000256" key="6">
    <source>
        <dbReference type="SAM" id="MobiDB-lite"/>
    </source>
</evidence>
<gene>
    <name evidence="10" type="ORF">GEV33_008470</name>
</gene>
<dbReference type="InterPro" id="IPR011993">
    <property type="entry name" value="PH-like_dom_sf"/>
</dbReference>
<dbReference type="GO" id="GO:0035023">
    <property type="term" value="P:regulation of Rho protein signal transduction"/>
    <property type="evidence" value="ECO:0007669"/>
    <property type="project" value="TreeGrafter"/>
</dbReference>
<keyword evidence="5" id="KW-0175">Coiled coil</keyword>
<protein>
    <recommendedName>
        <fullName evidence="12">Rho guanine nucleotide exchange factor 18</fullName>
    </recommendedName>
</protein>
<dbReference type="CDD" id="cd00160">
    <property type="entry name" value="RhoGEF"/>
    <property type="match status" value="1"/>
</dbReference>
<keyword evidence="7" id="KW-0732">Signal</keyword>
<proteinExistence type="predicted"/>
<dbReference type="InterPro" id="IPR001849">
    <property type="entry name" value="PH_domain"/>
</dbReference>
<evidence type="ECO:0000256" key="4">
    <source>
        <dbReference type="ARBA" id="ARBA00022771"/>
    </source>
</evidence>
<evidence type="ECO:0008006" key="12">
    <source>
        <dbReference type="Google" id="ProtNLM"/>
    </source>
</evidence>
<dbReference type="SUPFAM" id="SSF48065">
    <property type="entry name" value="DBL homology domain (DH-domain)"/>
    <property type="match status" value="1"/>
</dbReference>
<feature type="region of interest" description="Disordered" evidence="6">
    <location>
        <begin position="323"/>
        <end position="348"/>
    </location>
</feature>
<dbReference type="GO" id="GO:0005085">
    <property type="term" value="F:guanyl-nucleotide exchange factor activity"/>
    <property type="evidence" value="ECO:0007669"/>
    <property type="project" value="InterPro"/>
</dbReference>
<dbReference type="PROSITE" id="PS50003">
    <property type="entry name" value="PH_DOMAIN"/>
    <property type="match status" value="1"/>
</dbReference>
<feature type="compositionally biased region" description="Polar residues" evidence="6">
    <location>
        <begin position="1258"/>
        <end position="1294"/>
    </location>
</feature>
<dbReference type="Proteomes" id="UP000719412">
    <property type="component" value="Unassembled WGS sequence"/>
</dbReference>
<dbReference type="Pfam" id="PF17838">
    <property type="entry name" value="PH_16"/>
    <property type="match status" value="1"/>
</dbReference>
<comment type="caution">
    <text evidence="10">The sequence shown here is derived from an EMBL/GenBank/DDBJ whole genome shotgun (WGS) entry which is preliminary data.</text>
</comment>
<feature type="signal peptide" evidence="7">
    <location>
        <begin position="1"/>
        <end position="24"/>
    </location>
</feature>
<reference evidence="10" key="1">
    <citation type="journal article" date="2020" name="J Insects Food Feed">
        <title>The yellow mealworm (Tenebrio molitor) genome: a resource for the emerging insects as food and feed industry.</title>
        <authorList>
            <person name="Eriksson T."/>
            <person name="Andere A."/>
            <person name="Kelstrup H."/>
            <person name="Emery V."/>
            <person name="Picard C."/>
        </authorList>
    </citation>
    <scope>NUCLEOTIDE SEQUENCE</scope>
    <source>
        <strain evidence="10">Stoneville</strain>
        <tissue evidence="10">Whole head</tissue>
    </source>
</reference>
<evidence type="ECO:0000256" key="7">
    <source>
        <dbReference type="SAM" id="SignalP"/>
    </source>
</evidence>
<dbReference type="InterPro" id="IPR035899">
    <property type="entry name" value="DBL_dom_sf"/>
</dbReference>
<dbReference type="Pfam" id="PF00621">
    <property type="entry name" value="RhoGEF"/>
    <property type="match status" value="1"/>
</dbReference>
<feature type="chain" id="PRO_5035244084" description="Rho guanine nucleotide exchange factor 18" evidence="7">
    <location>
        <begin position="25"/>
        <end position="1322"/>
    </location>
</feature>
<dbReference type="InterPro" id="IPR000219">
    <property type="entry name" value="DH_dom"/>
</dbReference>
<evidence type="ECO:0000256" key="5">
    <source>
        <dbReference type="ARBA" id="ARBA00023054"/>
    </source>
</evidence>
<feature type="region of interest" description="Disordered" evidence="6">
    <location>
        <begin position="1221"/>
        <end position="1322"/>
    </location>
</feature>
<keyword evidence="4" id="KW-0479">Metal-binding</keyword>
<dbReference type="InterPro" id="IPR041020">
    <property type="entry name" value="PH_16"/>
</dbReference>
<evidence type="ECO:0000256" key="1">
    <source>
        <dbReference type="ARBA" id="ARBA00004496"/>
    </source>
</evidence>